<gene>
    <name evidence="1" type="ORF">EVG20_g2141</name>
</gene>
<evidence type="ECO:0000313" key="2">
    <source>
        <dbReference type="Proteomes" id="UP000298327"/>
    </source>
</evidence>
<dbReference type="EMBL" id="SEOQ01000078">
    <property type="protein sequence ID" value="TFY70873.1"/>
    <property type="molecule type" value="Genomic_DNA"/>
</dbReference>
<keyword evidence="2" id="KW-1185">Reference proteome</keyword>
<sequence>MTSGSSAPVGARFIVRVNKYAVFAAAHVGTIGKKVQVGMRSECESITWPSDRAANVRILKVLWGQFCVRGALEGGGGGDIILLGRSCAQLDFQSVEAVIIMMGDEKSEWPGFAHGNSVPISCSAMYCAILIQRRPRGSYPVLDTPLLRATNVRQGPPSLDVDHDTEELPSVGYLFLLYTYILLPVQRSRRSSLLAVVPNIDIPTANTLSSRPRCVPVGPVFPRTAPSADACPGGGVLGASLCGDHYESQAVHFRDELFGTTTQVPFPKDRTTHRVIATPAATAVYELFSRGSLCAPAAGRALDASVARVQHWLSDNGHLAGQTLRLIGRGLTACPTGDETMMVAYGTPDCPGIISGASDVCTANGSLAELRCV</sequence>
<proteinExistence type="predicted"/>
<evidence type="ECO:0000313" key="1">
    <source>
        <dbReference type="EMBL" id="TFY70873.1"/>
    </source>
</evidence>
<reference evidence="1 2" key="1">
    <citation type="submission" date="2019-02" db="EMBL/GenBank/DDBJ databases">
        <title>Genome sequencing of the rare red list fungi Dentipellis fragilis.</title>
        <authorList>
            <person name="Buettner E."/>
            <person name="Kellner H."/>
        </authorList>
    </citation>
    <scope>NUCLEOTIDE SEQUENCE [LARGE SCALE GENOMIC DNA]</scope>
    <source>
        <strain evidence="1 2">DSM 105465</strain>
    </source>
</reference>
<dbReference type="AlphaFoldDB" id="A0A4Y9ZAK1"/>
<name>A0A4Y9ZAK1_9AGAM</name>
<accession>A0A4Y9ZAK1</accession>
<dbReference type="Proteomes" id="UP000298327">
    <property type="component" value="Unassembled WGS sequence"/>
</dbReference>
<protein>
    <submittedName>
        <fullName evidence="1">Uncharacterized protein</fullName>
    </submittedName>
</protein>
<organism evidence="1 2">
    <name type="scientific">Dentipellis fragilis</name>
    <dbReference type="NCBI Taxonomy" id="205917"/>
    <lineage>
        <taxon>Eukaryota</taxon>
        <taxon>Fungi</taxon>
        <taxon>Dikarya</taxon>
        <taxon>Basidiomycota</taxon>
        <taxon>Agaricomycotina</taxon>
        <taxon>Agaricomycetes</taxon>
        <taxon>Russulales</taxon>
        <taxon>Hericiaceae</taxon>
        <taxon>Dentipellis</taxon>
    </lineage>
</organism>
<comment type="caution">
    <text evidence="1">The sequence shown here is derived from an EMBL/GenBank/DDBJ whole genome shotgun (WGS) entry which is preliminary data.</text>
</comment>